<dbReference type="Pfam" id="PF07602">
    <property type="entry name" value="DUF1565"/>
    <property type="match status" value="1"/>
</dbReference>
<dbReference type="AlphaFoldDB" id="A0A848B0G2"/>
<evidence type="ECO:0000259" key="5">
    <source>
        <dbReference type="Pfam" id="PF07602"/>
    </source>
</evidence>
<evidence type="ECO:0000256" key="1">
    <source>
        <dbReference type="ARBA" id="ARBA00004613"/>
    </source>
</evidence>
<organism evidence="6 7">
    <name type="scientific">Victivallis vadensis</name>
    <dbReference type="NCBI Taxonomy" id="172901"/>
    <lineage>
        <taxon>Bacteria</taxon>
        <taxon>Pseudomonadati</taxon>
        <taxon>Lentisphaerota</taxon>
        <taxon>Lentisphaeria</taxon>
        <taxon>Victivallales</taxon>
        <taxon>Victivallaceae</taxon>
        <taxon>Victivallis</taxon>
    </lineage>
</organism>
<dbReference type="EMBL" id="JABAEW010000108">
    <property type="protein sequence ID" value="NMD89345.1"/>
    <property type="molecule type" value="Genomic_DNA"/>
</dbReference>
<feature type="signal peptide" evidence="4">
    <location>
        <begin position="1"/>
        <end position="19"/>
    </location>
</feature>
<reference evidence="6 7" key="1">
    <citation type="submission" date="2020-04" db="EMBL/GenBank/DDBJ databases">
        <authorList>
            <person name="Hitch T.C.A."/>
            <person name="Wylensek D."/>
            <person name="Clavel T."/>
        </authorList>
    </citation>
    <scope>NUCLEOTIDE SEQUENCE [LARGE SCALE GENOMIC DNA]</scope>
    <source>
        <strain evidence="6 7">COR2-253-APC-1A</strain>
    </source>
</reference>
<dbReference type="GO" id="GO:0005576">
    <property type="term" value="C:extracellular region"/>
    <property type="evidence" value="ECO:0007669"/>
    <property type="project" value="UniProtKB-SubCell"/>
</dbReference>
<dbReference type="GO" id="GO:0016837">
    <property type="term" value="F:carbon-oxygen lyase activity, acting on polysaccharides"/>
    <property type="evidence" value="ECO:0007669"/>
    <property type="project" value="TreeGrafter"/>
</dbReference>
<accession>A0A848B0G2</accession>
<feature type="domain" description="DUF1565" evidence="5">
    <location>
        <begin position="266"/>
        <end position="305"/>
    </location>
</feature>
<dbReference type="InterPro" id="IPR012334">
    <property type="entry name" value="Pectin_lyas_fold"/>
</dbReference>
<dbReference type="RefSeq" id="WP_168964248.1">
    <property type="nucleotide sequence ID" value="NZ_JABAEW010000108.1"/>
</dbReference>
<evidence type="ECO:0000313" key="6">
    <source>
        <dbReference type="EMBL" id="NMD89345.1"/>
    </source>
</evidence>
<dbReference type="Proteomes" id="UP000576225">
    <property type="component" value="Unassembled WGS sequence"/>
</dbReference>
<gene>
    <name evidence="6" type="ORF">HF882_22420</name>
</gene>
<evidence type="ECO:0000256" key="2">
    <source>
        <dbReference type="ARBA" id="ARBA00022525"/>
    </source>
</evidence>
<protein>
    <submittedName>
        <fullName evidence="6">DUF1565 domain-containing protein</fullName>
    </submittedName>
</protein>
<sequence>MKMKFLIAMFTAGLLAAGAATPAAFDWQGAGSRSDSGLRQILADGTMVKRPLPTTADEQLKKQVIRLDGNTMLAVPLRHDDAQTVRVLVKYPGEPAGAVISRHRPQDGMRGFEMGFGSQNAYELDGGKPAGQISSGKRDSIRAIFGKNAPDLKPDQWYECVLRFSPGDALTLAVTDHATGKLLYRGMVECPDVTAVIPAAGDGLIGIGGRRNNSKNCTMLAPAGTLIGGVTVWKDALSDEELGLTGEGRDTVRNAAPVNRYVNAATGDDANDGLSREKPFRTIQRAADLVNPGDTVWIAPGIYFETVELARGGNAEQPVTFRADGKPGSVVLTAADRAIREKKVRWQPEDKALGIYSAPCGRAPSRVLYSGVDLYPYTTMEGLKTFLVKDGYPAPENGFYYDETAKKLYVRLHPSGRYGSTDPNDHVIAVSPPFAPGSNGTHIYQKKDANFFISLRKPAHVILSGFTFETPGSAGVVTGGSNIAVRDSIFKGCRGGVWGFGGANAVFVENCLYDHAYTYNDVLDTVEKWGRTDIQKKHFYYFWARKGVNVDRDKMKNYETGIIGGVASNWHVRNNVVDDAFEGMSCWCVDWAKHFQVYGNSFRRIVDNAVETENHANDMRIFNNRFEDVFEPVSWQPLGGKPWPGPIYVYRNIVTCTPEFKKLADALNPREFRPGVFKLGVAGRNWEHAAMGAIGVEQLAARVSKRFVMPPDPGFLVFNNTIVWPYGNLFTTPQPVYGRAARDYVNFRYFNNIFAVDRMHKRPDWRGSLFEFYANLEVGNDPANPHSGIISGEGGLRTDSLKQAGVQPDFRLASDSAARGRGILDFEEPDASVDLGAVPVGTEFQVVAGPGTAVDLDTLSPFARKVFYQPTLIRTAGPEPGRWGVWSDAETVTLDLPRPAAAPRGVQLVFRLTEKNAAETLLRNGSFSIRVIAEKGAGRLVAANGKESVTFHLGSPARDLWQNVELSFAGGKVFAALNGTALRPEGSDALTAPGLSGSWRAAIGRNPVYEVKLFF</sequence>
<dbReference type="InterPro" id="IPR052052">
    <property type="entry name" value="Polysaccharide_Lyase_9"/>
</dbReference>
<dbReference type="Gene3D" id="2.160.20.10">
    <property type="entry name" value="Single-stranded right-handed beta-helix, Pectin lyase-like"/>
    <property type="match status" value="2"/>
</dbReference>
<dbReference type="PANTHER" id="PTHR40088:SF2">
    <property type="entry name" value="SECRETED SUGAR HYDROLASE"/>
    <property type="match status" value="1"/>
</dbReference>
<proteinExistence type="predicted"/>
<comment type="caution">
    <text evidence="6">The sequence shown here is derived from an EMBL/GenBank/DDBJ whole genome shotgun (WGS) entry which is preliminary data.</text>
</comment>
<evidence type="ECO:0000256" key="4">
    <source>
        <dbReference type="SAM" id="SignalP"/>
    </source>
</evidence>
<comment type="subcellular location">
    <subcellularLocation>
        <location evidence="1">Secreted</location>
    </subcellularLocation>
</comment>
<feature type="chain" id="PRO_5033036188" evidence="4">
    <location>
        <begin position="20"/>
        <end position="1015"/>
    </location>
</feature>
<keyword evidence="3 4" id="KW-0732">Signal</keyword>
<evidence type="ECO:0000313" key="7">
    <source>
        <dbReference type="Proteomes" id="UP000576225"/>
    </source>
</evidence>
<dbReference type="PANTHER" id="PTHR40088">
    <property type="entry name" value="PECTATE LYASE (EUROFUNG)"/>
    <property type="match status" value="1"/>
</dbReference>
<keyword evidence="2" id="KW-0964">Secreted</keyword>
<dbReference type="InterPro" id="IPR011459">
    <property type="entry name" value="DUF1565"/>
</dbReference>
<dbReference type="InterPro" id="IPR011050">
    <property type="entry name" value="Pectin_lyase_fold/virulence"/>
</dbReference>
<name>A0A848B0G2_9BACT</name>
<evidence type="ECO:0000256" key="3">
    <source>
        <dbReference type="ARBA" id="ARBA00022729"/>
    </source>
</evidence>
<dbReference type="SUPFAM" id="SSF51126">
    <property type="entry name" value="Pectin lyase-like"/>
    <property type="match status" value="1"/>
</dbReference>